<organism evidence="8 9">
    <name type="scientific">Scytalidium lignicola</name>
    <name type="common">Hyphomycete</name>
    <dbReference type="NCBI Taxonomy" id="5539"/>
    <lineage>
        <taxon>Eukaryota</taxon>
        <taxon>Fungi</taxon>
        <taxon>Dikarya</taxon>
        <taxon>Ascomycota</taxon>
        <taxon>Pezizomycotina</taxon>
        <taxon>Leotiomycetes</taxon>
        <taxon>Leotiomycetes incertae sedis</taxon>
        <taxon>Scytalidium</taxon>
    </lineage>
</organism>
<evidence type="ECO:0000313" key="9">
    <source>
        <dbReference type="Proteomes" id="UP000258309"/>
    </source>
</evidence>
<dbReference type="Gene3D" id="1.10.630.10">
    <property type="entry name" value="Cytochrome P450"/>
    <property type="match status" value="1"/>
</dbReference>
<dbReference type="SUPFAM" id="SSF48264">
    <property type="entry name" value="Cytochrome P450"/>
    <property type="match status" value="1"/>
</dbReference>
<dbReference type="OMA" id="VSHYAAY"/>
<dbReference type="GO" id="GO:0016705">
    <property type="term" value="F:oxidoreductase activity, acting on paired donors, with incorporation or reduction of molecular oxygen"/>
    <property type="evidence" value="ECO:0007669"/>
    <property type="project" value="InterPro"/>
</dbReference>
<dbReference type="GO" id="GO:0005506">
    <property type="term" value="F:iron ion binding"/>
    <property type="evidence" value="ECO:0007669"/>
    <property type="project" value="InterPro"/>
</dbReference>
<feature type="non-terminal residue" evidence="8">
    <location>
        <position position="1"/>
    </location>
</feature>
<dbReference type="Pfam" id="PF00067">
    <property type="entry name" value="p450"/>
    <property type="match status" value="1"/>
</dbReference>
<comment type="caution">
    <text evidence="8">The sequence shown here is derived from an EMBL/GenBank/DDBJ whole genome shotgun (WGS) entry which is preliminary data.</text>
</comment>
<sequence length="487" mass="55446">MLVGAFAALWLVYLVGRAVYIIYFSDLSHIPGPKLNALTMIPYSRHLLAGTTVNNSVNLHKKFGDVVRIGPNEISFIAADTAYPDIYGFRTGRLKGHLNMSKDPMWYTKPENGVPAILMENDENHGRVRRVLAHAFSERAVAAQEPLVQRYIDQLIGGLKETKHAVDMAEWTTFDVITDLMFGEAVGCLQELSMHKHVTLITESLKSLRLYYILAHYPWLKYLGNWIFDKSQILKRKEFLTWVSAQVTKRIERETTRPDFMTWILENNGDKGARLSRAEINSNAALILNAGSETTATVLSATTWLLLKNADVMQRLKDEVRGRFTKYDEIALAAVNDLPYLIAVMAEGLRFFPPVPVGFGRVVPKGGDFVSGYFVPEGTVVSVSAYAAYHSERNFKNADAFLPERWMGDEAYANDKRTSLQPFSFGPRSCLGRNLAYAEMRLIMAKIIWSFDLELETRSEDWMDRCRVMRLWWKPELAVRVREVVRT</sequence>
<dbReference type="AlphaFoldDB" id="A0A3E2GTB9"/>
<dbReference type="InterPro" id="IPR017972">
    <property type="entry name" value="Cyt_P450_CS"/>
</dbReference>
<feature type="binding site" description="axial binding residue" evidence="6">
    <location>
        <position position="430"/>
    </location>
    <ligand>
        <name>heme</name>
        <dbReference type="ChEBI" id="CHEBI:30413"/>
    </ligand>
    <ligandPart>
        <name>Fe</name>
        <dbReference type="ChEBI" id="CHEBI:18248"/>
    </ligandPart>
</feature>
<dbReference type="CDD" id="cd11058">
    <property type="entry name" value="CYP60B-like"/>
    <property type="match status" value="1"/>
</dbReference>
<keyword evidence="7" id="KW-0503">Monooxygenase</keyword>
<dbReference type="EMBL" id="NCSJ02000472">
    <property type="protein sequence ID" value="RFU24287.1"/>
    <property type="molecule type" value="Genomic_DNA"/>
</dbReference>
<keyword evidence="3 6" id="KW-0349">Heme</keyword>
<name>A0A3E2GTB9_SCYLI</name>
<dbReference type="STRING" id="5539.A0A3E2GTB9"/>
<evidence type="ECO:0000256" key="3">
    <source>
        <dbReference type="ARBA" id="ARBA00022617"/>
    </source>
</evidence>
<evidence type="ECO:0000256" key="7">
    <source>
        <dbReference type="RuleBase" id="RU000461"/>
    </source>
</evidence>
<keyword evidence="7" id="KW-0560">Oxidoreductase</keyword>
<dbReference type="GO" id="GO:0004497">
    <property type="term" value="F:monooxygenase activity"/>
    <property type="evidence" value="ECO:0007669"/>
    <property type="project" value="UniProtKB-KW"/>
</dbReference>
<dbReference type="Proteomes" id="UP000258309">
    <property type="component" value="Unassembled WGS sequence"/>
</dbReference>
<dbReference type="OrthoDB" id="1470350at2759"/>
<dbReference type="PRINTS" id="PR00385">
    <property type="entry name" value="P450"/>
</dbReference>
<keyword evidence="4 6" id="KW-0479">Metal-binding</keyword>
<evidence type="ECO:0000256" key="2">
    <source>
        <dbReference type="ARBA" id="ARBA00010617"/>
    </source>
</evidence>
<reference evidence="8 9" key="1">
    <citation type="submission" date="2018-05" db="EMBL/GenBank/DDBJ databases">
        <title>Draft genome sequence of Scytalidium lignicola DSM 105466, a ubiquitous saprotrophic fungus.</title>
        <authorList>
            <person name="Buettner E."/>
            <person name="Gebauer A.M."/>
            <person name="Hofrichter M."/>
            <person name="Liers C."/>
            <person name="Kellner H."/>
        </authorList>
    </citation>
    <scope>NUCLEOTIDE SEQUENCE [LARGE SCALE GENOMIC DNA]</scope>
    <source>
        <strain evidence="8 9">DSM 105466</strain>
    </source>
</reference>
<dbReference type="InterPro" id="IPR050121">
    <property type="entry name" value="Cytochrome_P450_monoxygenase"/>
</dbReference>
<dbReference type="PROSITE" id="PS00086">
    <property type="entry name" value="CYTOCHROME_P450"/>
    <property type="match status" value="1"/>
</dbReference>
<dbReference type="PANTHER" id="PTHR24305:SF210">
    <property type="entry name" value="CYTOCHROME P450 MONOOXYGENASE ASQL-RELATED"/>
    <property type="match status" value="1"/>
</dbReference>
<proteinExistence type="inferred from homology"/>
<evidence type="ECO:0000256" key="1">
    <source>
        <dbReference type="ARBA" id="ARBA00001971"/>
    </source>
</evidence>
<dbReference type="PANTHER" id="PTHR24305">
    <property type="entry name" value="CYTOCHROME P450"/>
    <property type="match status" value="1"/>
</dbReference>
<comment type="similarity">
    <text evidence="2 7">Belongs to the cytochrome P450 family.</text>
</comment>
<evidence type="ECO:0000256" key="4">
    <source>
        <dbReference type="ARBA" id="ARBA00022723"/>
    </source>
</evidence>
<keyword evidence="9" id="KW-1185">Reference proteome</keyword>
<keyword evidence="5 6" id="KW-0408">Iron</keyword>
<dbReference type="InterPro" id="IPR036396">
    <property type="entry name" value="Cyt_P450_sf"/>
</dbReference>
<protein>
    <submittedName>
        <fullName evidence="8">Uncharacterized protein</fullName>
    </submittedName>
</protein>
<evidence type="ECO:0000256" key="5">
    <source>
        <dbReference type="ARBA" id="ARBA00023004"/>
    </source>
</evidence>
<dbReference type="PRINTS" id="PR00463">
    <property type="entry name" value="EP450I"/>
</dbReference>
<evidence type="ECO:0000256" key="6">
    <source>
        <dbReference type="PIRSR" id="PIRSR602401-1"/>
    </source>
</evidence>
<comment type="cofactor">
    <cofactor evidence="1 6">
        <name>heme</name>
        <dbReference type="ChEBI" id="CHEBI:30413"/>
    </cofactor>
</comment>
<dbReference type="InterPro" id="IPR001128">
    <property type="entry name" value="Cyt_P450"/>
</dbReference>
<dbReference type="InterPro" id="IPR002401">
    <property type="entry name" value="Cyt_P450_E_grp-I"/>
</dbReference>
<feature type="non-terminal residue" evidence="8">
    <location>
        <position position="487"/>
    </location>
</feature>
<accession>A0A3E2GTB9</accession>
<gene>
    <name evidence="8" type="ORF">B7463_g12050</name>
</gene>
<evidence type="ECO:0000313" key="8">
    <source>
        <dbReference type="EMBL" id="RFU24287.1"/>
    </source>
</evidence>
<dbReference type="GO" id="GO:0020037">
    <property type="term" value="F:heme binding"/>
    <property type="evidence" value="ECO:0007669"/>
    <property type="project" value="InterPro"/>
</dbReference>